<keyword evidence="10" id="KW-1185">Reference proteome</keyword>
<dbReference type="Pfam" id="PF00420">
    <property type="entry name" value="Oxidored_q2"/>
    <property type="match status" value="1"/>
</dbReference>
<dbReference type="InterPro" id="IPR050601">
    <property type="entry name" value="CPA3_antiporter_subunitC"/>
</dbReference>
<comment type="subcellular location">
    <subcellularLocation>
        <location evidence="1">Cell membrane</location>
        <topology evidence="1">Multi-pass membrane protein</topology>
    </subcellularLocation>
</comment>
<feature type="compositionally biased region" description="Basic and acidic residues" evidence="7">
    <location>
        <begin position="237"/>
        <end position="257"/>
    </location>
</feature>
<accession>A0A1H4KHH7</accession>
<reference evidence="9 10" key="1">
    <citation type="submission" date="2016-10" db="EMBL/GenBank/DDBJ databases">
        <authorList>
            <person name="de Groot N.N."/>
        </authorList>
    </citation>
    <scope>NUCLEOTIDE SEQUENCE [LARGE SCALE GENOMIC DNA]</scope>
    <source>
        <strain evidence="9 10">DSM 10495</strain>
    </source>
</reference>
<evidence type="ECO:0000313" key="9">
    <source>
        <dbReference type="EMBL" id="SEB57696.1"/>
    </source>
</evidence>
<dbReference type="Gene3D" id="1.10.287.3510">
    <property type="match status" value="1"/>
</dbReference>
<dbReference type="GO" id="GO:0005886">
    <property type="term" value="C:plasma membrane"/>
    <property type="evidence" value="ECO:0007669"/>
    <property type="project" value="UniProtKB-SubCell"/>
</dbReference>
<evidence type="ECO:0000256" key="7">
    <source>
        <dbReference type="SAM" id="MobiDB-lite"/>
    </source>
</evidence>
<feature type="compositionally biased region" description="Low complexity" evidence="7">
    <location>
        <begin position="219"/>
        <end position="229"/>
    </location>
</feature>
<gene>
    <name evidence="9" type="ORF">SAMN04489745_0640</name>
</gene>
<feature type="transmembrane region" description="Helical" evidence="8">
    <location>
        <begin position="30"/>
        <end position="54"/>
    </location>
</feature>
<evidence type="ECO:0000256" key="5">
    <source>
        <dbReference type="ARBA" id="ARBA00022989"/>
    </source>
</evidence>
<feature type="transmembrane region" description="Helical" evidence="8">
    <location>
        <begin position="74"/>
        <end position="95"/>
    </location>
</feature>
<evidence type="ECO:0000256" key="8">
    <source>
        <dbReference type="SAM" id="Phobius"/>
    </source>
</evidence>
<dbReference type="PANTHER" id="PTHR34583">
    <property type="entry name" value="ANTIPORTER SUBUNIT MNHC2-RELATED"/>
    <property type="match status" value="1"/>
</dbReference>
<keyword evidence="9" id="KW-0830">Ubiquinone</keyword>
<evidence type="ECO:0000256" key="4">
    <source>
        <dbReference type="ARBA" id="ARBA00022692"/>
    </source>
</evidence>
<evidence type="ECO:0000256" key="2">
    <source>
        <dbReference type="ARBA" id="ARBA00010388"/>
    </source>
</evidence>
<evidence type="ECO:0000313" key="10">
    <source>
        <dbReference type="Proteomes" id="UP000182652"/>
    </source>
</evidence>
<evidence type="ECO:0000256" key="3">
    <source>
        <dbReference type="ARBA" id="ARBA00022475"/>
    </source>
</evidence>
<comment type="similarity">
    <text evidence="2">Belongs to the CPA3 antiporters (TC 2.A.63) subunit C family.</text>
</comment>
<keyword evidence="5 8" id="KW-1133">Transmembrane helix</keyword>
<keyword evidence="6 8" id="KW-0472">Membrane</keyword>
<dbReference type="AlphaFoldDB" id="A0A1H4KHH7"/>
<dbReference type="Proteomes" id="UP000182652">
    <property type="component" value="Unassembled WGS sequence"/>
</dbReference>
<proteinExistence type="inferred from homology"/>
<dbReference type="EMBL" id="FNSN01000003">
    <property type="protein sequence ID" value="SEB57696.1"/>
    <property type="molecule type" value="Genomic_DNA"/>
</dbReference>
<sequence length="257" mass="26300">MSANMTLLVIMGILYACGIYLLLERSLTRVTLGLMLLANATNLLILVTGGYAGLAPLFVKGTDPHDYNDPLPQALILTSIVISFAVTAFMLGIIYRTWVLGRQDVIADDTEDQRVANTPSFDAEDDAVIPDETTEFPLTADDDAQHGAVLAAVGAATHAHGAARSDGSAGEGDGNAEGSSSSTGSDSSEGTRSTASSAGAALADGVGTETRSADGGTRGPAADGAGPQPGVEPQEGWNHRADPEADHGQHPEEGGRA</sequence>
<dbReference type="NCBIfam" id="NF005929">
    <property type="entry name" value="PRK07946.1"/>
    <property type="match status" value="1"/>
</dbReference>
<dbReference type="STRING" id="156980.SAMN04489745_0640"/>
<keyword evidence="3" id="KW-1003">Cell membrane</keyword>
<evidence type="ECO:0000256" key="6">
    <source>
        <dbReference type="ARBA" id="ARBA00023136"/>
    </source>
</evidence>
<protein>
    <submittedName>
        <fullName evidence="9">NADH-ubiquinone/plastoquinone oxidoreductase chain 4L</fullName>
    </submittedName>
</protein>
<feature type="region of interest" description="Disordered" evidence="7">
    <location>
        <begin position="161"/>
        <end position="257"/>
    </location>
</feature>
<dbReference type="InterPro" id="IPR039428">
    <property type="entry name" value="NUOK/Mnh_C1-like"/>
</dbReference>
<organism evidence="9 10">
    <name type="scientific">Arthrobacter woluwensis</name>
    <dbReference type="NCBI Taxonomy" id="156980"/>
    <lineage>
        <taxon>Bacteria</taxon>
        <taxon>Bacillati</taxon>
        <taxon>Actinomycetota</taxon>
        <taxon>Actinomycetes</taxon>
        <taxon>Micrococcales</taxon>
        <taxon>Micrococcaceae</taxon>
        <taxon>Arthrobacter</taxon>
    </lineage>
</organism>
<feature type="transmembrane region" description="Helical" evidence="8">
    <location>
        <begin position="6"/>
        <end position="23"/>
    </location>
</feature>
<name>A0A1H4KHH7_9MICC</name>
<dbReference type="PANTHER" id="PTHR34583:SF2">
    <property type="entry name" value="ANTIPORTER SUBUNIT MNHC2-RELATED"/>
    <property type="match status" value="1"/>
</dbReference>
<keyword evidence="4 8" id="KW-0812">Transmembrane</keyword>
<evidence type="ECO:0000256" key="1">
    <source>
        <dbReference type="ARBA" id="ARBA00004651"/>
    </source>
</evidence>
<feature type="compositionally biased region" description="Low complexity" evidence="7">
    <location>
        <begin position="178"/>
        <end position="207"/>
    </location>
</feature>